<comment type="caution">
    <text evidence="2">The sequence shown here is derived from an EMBL/GenBank/DDBJ whole genome shotgun (WGS) entry which is preliminary data.</text>
</comment>
<feature type="chain" id="PRO_5032956830" evidence="1">
    <location>
        <begin position="32"/>
        <end position="103"/>
    </location>
</feature>
<evidence type="ECO:0000313" key="3">
    <source>
        <dbReference type="Proteomes" id="UP000663845"/>
    </source>
</evidence>
<reference evidence="2" key="1">
    <citation type="submission" date="2021-02" db="EMBL/GenBank/DDBJ databases">
        <authorList>
            <person name="Nowell W R."/>
        </authorList>
    </citation>
    <scope>NUCLEOTIDE SEQUENCE</scope>
</reference>
<organism evidence="2 3">
    <name type="scientific">Adineta steineri</name>
    <dbReference type="NCBI Taxonomy" id="433720"/>
    <lineage>
        <taxon>Eukaryota</taxon>
        <taxon>Metazoa</taxon>
        <taxon>Spiralia</taxon>
        <taxon>Gnathifera</taxon>
        <taxon>Rotifera</taxon>
        <taxon>Eurotatoria</taxon>
        <taxon>Bdelloidea</taxon>
        <taxon>Adinetida</taxon>
        <taxon>Adinetidae</taxon>
        <taxon>Adineta</taxon>
    </lineage>
</organism>
<sequence>MTSVAQRKPIRMAIWGLTCLMLSACPPHAIADSLFPLALSRYSARFEELDNRLFLLAGREYYQQLNNIEQRRQFEQAFINESNTEKLYADLLAHLRDTISPLS</sequence>
<dbReference type="AlphaFoldDB" id="A0A814WA73"/>
<dbReference type="PROSITE" id="PS51257">
    <property type="entry name" value="PROKAR_LIPOPROTEIN"/>
    <property type="match status" value="1"/>
</dbReference>
<evidence type="ECO:0000256" key="1">
    <source>
        <dbReference type="SAM" id="SignalP"/>
    </source>
</evidence>
<feature type="signal peptide" evidence="1">
    <location>
        <begin position="1"/>
        <end position="31"/>
    </location>
</feature>
<accession>A0A814WA73</accession>
<keyword evidence="1" id="KW-0732">Signal</keyword>
<name>A0A814WA73_9BILA</name>
<evidence type="ECO:0000313" key="2">
    <source>
        <dbReference type="EMBL" id="CAF1198661.1"/>
    </source>
</evidence>
<gene>
    <name evidence="2" type="ORF">JYZ213_LOCUS26774</name>
</gene>
<protein>
    <submittedName>
        <fullName evidence="2">Uncharacterized protein</fullName>
    </submittedName>
</protein>
<dbReference type="EMBL" id="CAJNOG010000362">
    <property type="protein sequence ID" value="CAF1198661.1"/>
    <property type="molecule type" value="Genomic_DNA"/>
</dbReference>
<proteinExistence type="predicted"/>
<dbReference type="Proteomes" id="UP000663845">
    <property type="component" value="Unassembled WGS sequence"/>
</dbReference>